<gene>
    <name evidence="1" type="ORF">PR048_025089</name>
</gene>
<accession>A0ABQ9GQC4</accession>
<dbReference type="Pfam" id="PF02958">
    <property type="entry name" value="EcKL"/>
    <property type="match status" value="1"/>
</dbReference>
<reference evidence="1 2" key="1">
    <citation type="submission" date="2023-02" db="EMBL/GenBank/DDBJ databases">
        <title>LHISI_Scaffold_Assembly.</title>
        <authorList>
            <person name="Stuart O.P."/>
            <person name="Cleave R."/>
            <person name="Magrath M.J.L."/>
            <person name="Mikheyev A.S."/>
        </authorList>
    </citation>
    <scope>NUCLEOTIDE SEQUENCE [LARGE SCALE GENOMIC DNA]</scope>
    <source>
        <strain evidence="1">Daus_M_001</strain>
        <tissue evidence="1">Leg muscle</tissue>
    </source>
</reference>
<dbReference type="Proteomes" id="UP001159363">
    <property type="component" value="Chromosome 9"/>
</dbReference>
<sequence length="101" mass="11310">MVKNVPRSVDTTTLEHGAYVYVGLCHGQAVLTELARFHALSLAMKRQQPELFSSNVSSVITEAMFVPENEEWYSEYYRSAADNALNMVNYVSSCSLLTAQK</sequence>
<keyword evidence="2" id="KW-1185">Reference proteome</keyword>
<evidence type="ECO:0000313" key="2">
    <source>
        <dbReference type="Proteomes" id="UP001159363"/>
    </source>
</evidence>
<name>A0ABQ9GQC4_9NEOP</name>
<dbReference type="InterPro" id="IPR004119">
    <property type="entry name" value="EcKL"/>
</dbReference>
<dbReference type="EMBL" id="JARBHB010000010">
    <property type="protein sequence ID" value="KAJ8874246.1"/>
    <property type="molecule type" value="Genomic_DNA"/>
</dbReference>
<comment type="caution">
    <text evidence="1">The sequence shown here is derived from an EMBL/GenBank/DDBJ whole genome shotgun (WGS) entry which is preliminary data.</text>
</comment>
<proteinExistence type="predicted"/>
<evidence type="ECO:0000313" key="1">
    <source>
        <dbReference type="EMBL" id="KAJ8874246.1"/>
    </source>
</evidence>
<organism evidence="1 2">
    <name type="scientific">Dryococelus australis</name>
    <dbReference type="NCBI Taxonomy" id="614101"/>
    <lineage>
        <taxon>Eukaryota</taxon>
        <taxon>Metazoa</taxon>
        <taxon>Ecdysozoa</taxon>
        <taxon>Arthropoda</taxon>
        <taxon>Hexapoda</taxon>
        <taxon>Insecta</taxon>
        <taxon>Pterygota</taxon>
        <taxon>Neoptera</taxon>
        <taxon>Polyneoptera</taxon>
        <taxon>Phasmatodea</taxon>
        <taxon>Verophasmatodea</taxon>
        <taxon>Anareolatae</taxon>
        <taxon>Phasmatidae</taxon>
        <taxon>Eurycanthinae</taxon>
        <taxon>Dryococelus</taxon>
    </lineage>
</organism>
<protein>
    <submittedName>
        <fullName evidence="1">Uncharacterized protein</fullName>
    </submittedName>
</protein>